<dbReference type="EMBL" id="CP123498">
    <property type="protein sequence ID" value="WGL95742.1"/>
    <property type="molecule type" value="Genomic_DNA"/>
</dbReference>
<evidence type="ECO:0000256" key="1">
    <source>
        <dbReference type="SAM" id="SignalP"/>
    </source>
</evidence>
<protein>
    <submittedName>
        <fullName evidence="2">Phospholipid-binding protein MlaC</fullName>
    </submittedName>
</protein>
<dbReference type="PANTHER" id="PTHR36573">
    <property type="entry name" value="INTERMEMBRANE PHOSPHOLIPID TRANSPORT SYSTEM BINDING PROTEIN MLAC"/>
    <property type="match status" value="1"/>
</dbReference>
<sequence>MLKRFLIVALLVVAPFAMAIDQSNPYKLMQEAAARTFTRLKNEQPMIRQNPDYLRRVVREELMPYVQIKYAGALVLGSYYSSATPSQRDAYFQAIEAYLEQAYGQALAMYHGQQYQIAPEQPLGDRNVIAIRVTITDPQGRPPVRLDFQWRKNSKTGYWQAYDMITEGVSLITTKQNEWANILRTKGIDGLTQELLSSAKNPITLENKKS</sequence>
<evidence type="ECO:0000313" key="2">
    <source>
        <dbReference type="EMBL" id="WGL95742.1"/>
    </source>
</evidence>
<gene>
    <name evidence="2" type="primary">mlaC</name>
    <name evidence="2" type="ORF">QE207_03800</name>
</gene>
<dbReference type="Proteomes" id="UP001177597">
    <property type="component" value="Chromosome"/>
</dbReference>
<proteinExistence type="predicted"/>
<feature type="signal peptide" evidence="1">
    <location>
        <begin position="1"/>
        <end position="19"/>
    </location>
</feature>
<dbReference type="InterPro" id="IPR042245">
    <property type="entry name" value="Tgt2/MlaC_sf"/>
</dbReference>
<dbReference type="AlphaFoldDB" id="A0AA95GBR7"/>
<reference evidence="2" key="1">
    <citation type="submission" date="2023-04" db="EMBL/GenBank/DDBJ databases">
        <title>Genome dynamics across the evolutionary transition to endosymbiosis.</title>
        <authorList>
            <person name="Siozios S."/>
            <person name="Nadal-Jimenez P."/>
            <person name="Azagi T."/>
            <person name="Sprong H."/>
            <person name="Frost C.L."/>
            <person name="Parratt S.R."/>
            <person name="Taylor G."/>
            <person name="Brettell L."/>
            <person name="Lew K.C."/>
            <person name="Croft L."/>
            <person name="King K.C."/>
            <person name="Brockhurst M.A."/>
            <person name="Hypsa V."/>
            <person name="Novakova E."/>
            <person name="Darby A.C."/>
            <person name="Hurst G.D.D."/>
        </authorList>
    </citation>
    <scope>NUCLEOTIDE SEQUENCE</scope>
    <source>
        <strain evidence="2">AIh</strain>
    </source>
</reference>
<keyword evidence="1" id="KW-0732">Signal</keyword>
<name>A0AA95GBR7_9GAMM</name>
<dbReference type="NCBIfam" id="NF011697">
    <property type="entry name" value="PRK15117.1"/>
    <property type="match status" value="1"/>
</dbReference>
<dbReference type="Pfam" id="PF05494">
    <property type="entry name" value="MlaC"/>
    <property type="match status" value="1"/>
</dbReference>
<dbReference type="PIRSF" id="PIRSF004649">
    <property type="entry name" value="MlaC"/>
    <property type="match status" value="1"/>
</dbReference>
<organism evidence="2 3">
    <name type="scientific">Arsenophonus nasoniae</name>
    <name type="common">son-killer infecting Nasonia vitripennis</name>
    <dbReference type="NCBI Taxonomy" id="638"/>
    <lineage>
        <taxon>Bacteria</taxon>
        <taxon>Pseudomonadati</taxon>
        <taxon>Pseudomonadota</taxon>
        <taxon>Gammaproteobacteria</taxon>
        <taxon>Enterobacterales</taxon>
        <taxon>Morganellaceae</taxon>
        <taxon>Arsenophonus</taxon>
    </lineage>
</organism>
<dbReference type="PANTHER" id="PTHR36573:SF1">
    <property type="entry name" value="INTERMEMBRANE PHOSPHOLIPID TRANSPORT SYSTEM BINDING PROTEIN MLAC"/>
    <property type="match status" value="1"/>
</dbReference>
<dbReference type="RefSeq" id="WP_280629522.1">
    <property type="nucleotide sequence ID" value="NZ_CP123498.1"/>
</dbReference>
<feature type="chain" id="PRO_5041715393" evidence="1">
    <location>
        <begin position="20"/>
        <end position="210"/>
    </location>
</feature>
<dbReference type="InterPro" id="IPR008869">
    <property type="entry name" value="MlaC/ttg2D"/>
</dbReference>
<accession>A0AA95GBR7</accession>
<dbReference type="Gene3D" id="3.10.450.710">
    <property type="entry name" value="Tgt2/MlaC"/>
    <property type="match status" value="1"/>
</dbReference>
<evidence type="ECO:0000313" key="3">
    <source>
        <dbReference type="Proteomes" id="UP001177597"/>
    </source>
</evidence>